<feature type="region of interest" description="Disordered" evidence="2">
    <location>
        <begin position="215"/>
        <end position="238"/>
    </location>
</feature>
<dbReference type="AlphaFoldDB" id="A0AA36C7I7"/>
<feature type="coiled-coil region" evidence="1">
    <location>
        <begin position="122"/>
        <end position="171"/>
    </location>
</feature>
<evidence type="ECO:0000313" key="4">
    <source>
        <dbReference type="Proteomes" id="UP001177023"/>
    </source>
</evidence>
<accession>A0AA36C7I7</accession>
<protein>
    <submittedName>
        <fullName evidence="3">Uncharacterized protein</fullName>
    </submittedName>
</protein>
<keyword evidence="4" id="KW-1185">Reference proteome</keyword>
<feature type="compositionally biased region" description="Polar residues" evidence="2">
    <location>
        <begin position="222"/>
        <end position="238"/>
    </location>
</feature>
<gene>
    <name evidence="3" type="ORF">MSPICULIGERA_LOCUS1929</name>
</gene>
<comment type="caution">
    <text evidence="3">The sequence shown here is derived from an EMBL/GenBank/DDBJ whole genome shotgun (WGS) entry which is preliminary data.</text>
</comment>
<evidence type="ECO:0000256" key="1">
    <source>
        <dbReference type="SAM" id="Coils"/>
    </source>
</evidence>
<evidence type="ECO:0000256" key="2">
    <source>
        <dbReference type="SAM" id="MobiDB-lite"/>
    </source>
</evidence>
<proteinExistence type="predicted"/>
<sequence length="238" mass="27396">MESSELARRLGKLWKELGIVEAKEEAARDDERHHSMLHFLGHIKMYRRNQATERTILEAMKSYREATKTIHAIPQPVLEKLVLPNLDISDLPPQYLEKIVAAEDEFRGRSDKEIDDAMVVYGRETREKKQQLRQQCEKERRSIETEISRLMQQLEESADEERKRLEVLSAQGKKFTCTTASEWANETKTVDEQTTEQVVPRVHPVPRTSVKIQAAVPPDDSGCSTASNFTPQKQVPDE</sequence>
<reference evidence="3" key="1">
    <citation type="submission" date="2023-06" db="EMBL/GenBank/DDBJ databases">
        <authorList>
            <person name="Delattre M."/>
        </authorList>
    </citation>
    <scope>NUCLEOTIDE SEQUENCE</scope>
    <source>
        <strain evidence="3">AF72</strain>
    </source>
</reference>
<feature type="non-terminal residue" evidence="3">
    <location>
        <position position="238"/>
    </location>
</feature>
<keyword evidence="1" id="KW-0175">Coiled coil</keyword>
<dbReference type="Proteomes" id="UP001177023">
    <property type="component" value="Unassembled WGS sequence"/>
</dbReference>
<organism evidence="3 4">
    <name type="scientific">Mesorhabditis spiculigera</name>
    <dbReference type="NCBI Taxonomy" id="96644"/>
    <lineage>
        <taxon>Eukaryota</taxon>
        <taxon>Metazoa</taxon>
        <taxon>Ecdysozoa</taxon>
        <taxon>Nematoda</taxon>
        <taxon>Chromadorea</taxon>
        <taxon>Rhabditida</taxon>
        <taxon>Rhabditina</taxon>
        <taxon>Rhabditomorpha</taxon>
        <taxon>Rhabditoidea</taxon>
        <taxon>Rhabditidae</taxon>
        <taxon>Mesorhabditinae</taxon>
        <taxon>Mesorhabditis</taxon>
    </lineage>
</organism>
<evidence type="ECO:0000313" key="3">
    <source>
        <dbReference type="EMBL" id="CAJ0561774.1"/>
    </source>
</evidence>
<name>A0AA36C7I7_9BILA</name>
<dbReference type="EMBL" id="CATQJA010000585">
    <property type="protein sequence ID" value="CAJ0561774.1"/>
    <property type="molecule type" value="Genomic_DNA"/>
</dbReference>